<feature type="region of interest" description="Disordered" evidence="1">
    <location>
        <begin position="23"/>
        <end position="64"/>
    </location>
</feature>
<evidence type="ECO:0008006" key="5">
    <source>
        <dbReference type="Google" id="ProtNLM"/>
    </source>
</evidence>
<keyword evidence="4" id="KW-1185">Reference proteome</keyword>
<dbReference type="PROSITE" id="PS51257">
    <property type="entry name" value="PROKAR_LIPOPROTEIN"/>
    <property type="match status" value="1"/>
</dbReference>
<evidence type="ECO:0000313" key="3">
    <source>
        <dbReference type="EMBL" id="AZU64341.1"/>
    </source>
</evidence>
<dbReference type="EMBL" id="CP022572">
    <property type="protein sequence ID" value="AZU64341.1"/>
    <property type="molecule type" value="Genomic_DNA"/>
</dbReference>
<accession>A0A3Q9QY55</accession>
<evidence type="ECO:0000313" key="4">
    <source>
        <dbReference type="Proteomes" id="UP000282892"/>
    </source>
</evidence>
<name>A0A3Q9QY55_9BACI</name>
<dbReference type="Proteomes" id="UP000282892">
    <property type="component" value="Chromosome"/>
</dbReference>
<reference evidence="3 4" key="1">
    <citation type="submission" date="2017-07" db="EMBL/GenBank/DDBJ databases">
        <title>The complete genome sequence of Bacillus mesonae strain H20-5, an efficient strain improving plant abiotic stress resistance.</title>
        <authorList>
            <person name="Kim S.Y."/>
            <person name="Song H."/>
            <person name="Sang M.K."/>
            <person name="Weon H.-Y."/>
            <person name="Song J."/>
        </authorList>
    </citation>
    <scope>NUCLEOTIDE SEQUENCE [LARGE SCALE GENOMIC DNA]</scope>
    <source>
        <strain evidence="3 4">H20-5</strain>
    </source>
</reference>
<feature type="chain" id="PRO_5038361199" description="Lipoprotein" evidence="2">
    <location>
        <begin position="25"/>
        <end position="159"/>
    </location>
</feature>
<dbReference type="RefSeq" id="WP_127489059.1">
    <property type="nucleotide sequence ID" value="NZ_CP022572.1"/>
</dbReference>
<feature type="compositionally biased region" description="Low complexity" evidence="1">
    <location>
        <begin position="34"/>
        <end position="47"/>
    </location>
</feature>
<dbReference type="AlphaFoldDB" id="A0A3Q9QY55"/>
<evidence type="ECO:0000256" key="2">
    <source>
        <dbReference type="SAM" id="SignalP"/>
    </source>
</evidence>
<sequence>MKKFNFILAVILLVLMAAGCSSNADNEKTAENQKGTTETQKGTTETQTDSKQQESQSDEEISNGSAKVITVLDNLKTNLETKAENSELIQTTGKELEESWDAIEKKVEENYPKDYENIEESLYPLISEAKKDKPKTAAIEKLMNETKGKMEAFKEKIES</sequence>
<gene>
    <name evidence="3" type="ORF">CHR53_25620</name>
</gene>
<keyword evidence="2" id="KW-0732">Signal</keyword>
<evidence type="ECO:0000256" key="1">
    <source>
        <dbReference type="SAM" id="MobiDB-lite"/>
    </source>
</evidence>
<proteinExistence type="predicted"/>
<organism evidence="3 4">
    <name type="scientific">Neobacillus mesonae</name>
    <dbReference type="NCBI Taxonomy" id="1193713"/>
    <lineage>
        <taxon>Bacteria</taxon>
        <taxon>Bacillati</taxon>
        <taxon>Bacillota</taxon>
        <taxon>Bacilli</taxon>
        <taxon>Bacillales</taxon>
        <taxon>Bacillaceae</taxon>
        <taxon>Neobacillus</taxon>
    </lineage>
</organism>
<dbReference type="OrthoDB" id="2858248at2"/>
<dbReference type="KEGG" id="nmk:CHR53_25620"/>
<protein>
    <recommendedName>
        <fullName evidence="5">Lipoprotein</fullName>
    </recommendedName>
</protein>
<feature type="signal peptide" evidence="2">
    <location>
        <begin position="1"/>
        <end position="24"/>
    </location>
</feature>